<dbReference type="InterPro" id="IPR010287">
    <property type="entry name" value="DUF892_YciF-like"/>
</dbReference>
<organism evidence="1 2">
    <name type="scientific">Mucilaginibacter psychrotolerans</name>
    <dbReference type="NCBI Taxonomy" id="1524096"/>
    <lineage>
        <taxon>Bacteria</taxon>
        <taxon>Pseudomonadati</taxon>
        <taxon>Bacteroidota</taxon>
        <taxon>Sphingobacteriia</taxon>
        <taxon>Sphingobacteriales</taxon>
        <taxon>Sphingobacteriaceae</taxon>
        <taxon>Mucilaginibacter</taxon>
    </lineage>
</organism>
<protein>
    <submittedName>
        <fullName evidence="1">DUF892 family protein</fullName>
    </submittedName>
</protein>
<dbReference type="Proteomes" id="UP000297540">
    <property type="component" value="Unassembled WGS sequence"/>
</dbReference>
<dbReference type="Gene3D" id="1.20.1260.10">
    <property type="match status" value="1"/>
</dbReference>
<dbReference type="AlphaFoldDB" id="A0A4Y8S8M3"/>
<reference evidence="1 2" key="1">
    <citation type="journal article" date="2017" name="Int. J. Syst. Evol. Microbiol.">
        <title>Mucilaginibacterpsychrotolerans sp. nov., isolated from peatlands.</title>
        <authorList>
            <person name="Deng Y."/>
            <person name="Shen L."/>
            <person name="Xu B."/>
            <person name="Liu Y."/>
            <person name="Gu Z."/>
            <person name="Liu H."/>
            <person name="Zhou Y."/>
        </authorList>
    </citation>
    <scope>NUCLEOTIDE SEQUENCE [LARGE SCALE GENOMIC DNA]</scope>
    <source>
        <strain evidence="1 2">NH7-4</strain>
    </source>
</reference>
<accession>A0A4Y8S8M3</accession>
<evidence type="ECO:0000313" key="2">
    <source>
        <dbReference type="Proteomes" id="UP000297540"/>
    </source>
</evidence>
<comment type="caution">
    <text evidence="1">The sequence shown here is derived from an EMBL/GenBank/DDBJ whole genome shotgun (WGS) entry which is preliminary data.</text>
</comment>
<proteinExistence type="predicted"/>
<keyword evidence="2" id="KW-1185">Reference proteome</keyword>
<dbReference type="InterPro" id="IPR009078">
    <property type="entry name" value="Ferritin-like_SF"/>
</dbReference>
<name>A0A4Y8S8M3_9SPHI</name>
<dbReference type="EMBL" id="SOZE01000022">
    <property type="protein sequence ID" value="TFF35379.1"/>
    <property type="molecule type" value="Genomic_DNA"/>
</dbReference>
<dbReference type="PANTHER" id="PTHR30565:SF9">
    <property type="entry name" value="PROTEIN YCIF"/>
    <property type="match status" value="1"/>
</dbReference>
<dbReference type="InterPro" id="IPR012347">
    <property type="entry name" value="Ferritin-like"/>
</dbReference>
<gene>
    <name evidence="1" type="ORF">E2R66_19170</name>
</gene>
<dbReference type="InterPro" id="IPR047114">
    <property type="entry name" value="YciF"/>
</dbReference>
<dbReference type="PANTHER" id="PTHR30565">
    <property type="entry name" value="PROTEIN YCIF"/>
    <property type="match status" value="1"/>
</dbReference>
<dbReference type="Pfam" id="PF05974">
    <property type="entry name" value="DUF892"/>
    <property type="match status" value="1"/>
</dbReference>
<evidence type="ECO:0000313" key="1">
    <source>
        <dbReference type="EMBL" id="TFF35379.1"/>
    </source>
</evidence>
<dbReference type="SUPFAM" id="SSF47240">
    <property type="entry name" value="Ferritin-like"/>
    <property type="match status" value="1"/>
</dbReference>
<sequence length="168" mass="19458">MNMQVTPIPTNQALLEELFTHHLNRIYSGKCFLDKNLEHLISLASSKGLQLAIEEIGGDVKKQILRMQEIYQLIGKIPDKDECNPIKSIVKDEFCLDEQQTLAALNDLDLMLYVQVLEHVNITSYRMLIMIAKLLHYDEVTQLLKENFDESEDNDKLFMLIAKEYISE</sequence>